<keyword evidence="4" id="KW-1185">Reference proteome</keyword>
<dbReference type="GO" id="GO:0019867">
    <property type="term" value="C:outer membrane"/>
    <property type="evidence" value="ECO:0007669"/>
    <property type="project" value="InterPro"/>
</dbReference>
<evidence type="ECO:0000256" key="1">
    <source>
        <dbReference type="SAM" id="MobiDB-lite"/>
    </source>
</evidence>
<keyword evidence="2" id="KW-0472">Membrane</keyword>
<protein>
    <submittedName>
        <fullName evidence="3">Starvation-inducible outer membrane lipoprotein</fullName>
    </submittedName>
</protein>
<feature type="compositionally biased region" description="Basic and acidic residues" evidence="1">
    <location>
        <begin position="249"/>
        <end position="259"/>
    </location>
</feature>
<dbReference type="Proteomes" id="UP000000683">
    <property type="component" value="Chromosome"/>
</dbReference>
<organism evidence="3 4">
    <name type="scientific">Alteromonas naphthalenivorans</name>
    <dbReference type="NCBI Taxonomy" id="715451"/>
    <lineage>
        <taxon>Bacteria</taxon>
        <taxon>Pseudomonadati</taxon>
        <taxon>Pseudomonadota</taxon>
        <taxon>Gammaproteobacteria</taxon>
        <taxon>Alteromonadales</taxon>
        <taxon>Alteromonadaceae</taxon>
        <taxon>Alteromonas/Salinimonas group</taxon>
        <taxon>Alteromonas</taxon>
    </lineage>
</organism>
<sequence length="259" mass="29248">MWVNRVTPLLSALGFDSLLFVVLYIFSALSISYKLKVLRRPKGGFMLVRMLVIVSVVLFAGCAIVPESVEVPKGTELVSYSKAVTSGANAQGKMARWGGVIVGVENKPNKTFIELVHFPLNNYGKPNSSGETVGRFKVQIDGFVDPIVFEEGRSATFVGKLVPPTSGMVGEQPYMYPTILADDYHMWRKQEVYDVNMYYFDYGTGWYSPFMRHRPWGYPSYRRVRVTRYDNSPSSPKPSKSRSNAISASHEKMRKDKEK</sequence>
<dbReference type="Pfam" id="PF03843">
    <property type="entry name" value="Slp"/>
    <property type="match status" value="1"/>
</dbReference>
<evidence type="ECO:0000256" key="2">
    <source>
        <dbReference type="SAM" id="Phobius"/>
    </source>
</evidence>
<dbReference type="eggNOG" id="COG3065">
    <property type="taxonomic scope" value="Bacteria"/>
</dbReference>
<gene>
    <name evidence="3" type="ordered locus">ambt_04750</name>
</gene>
<evidence type="ECO:0000313" key="4">
    <source>
        <dbReference type="Proteomes" id="UP000000683"/>
    </source>
</evidence>
<keyword evidence="2" id="KW-1133">Transmembrane helix</keyword>
<dbReference type="PANTHER" id="PTHR37530:SF1">
    <property type="entry name" value="OUTER MEMBRANE PROTEIN SLP"/>
    <property type="match status" value="1"/>
</dbReference>
<dbReference type="AlphaFoldDB" id="F5ZB65"/>
<dbReference type="PANTHER" id="PTHR37530">
    <property type="entry name" value="OUTER MEMBRANE PROTEIN SLP"/>
    <property type="match status" value="1"/>
</dbReference>
<proteinExistence type="predicted"/>
<dbReference type="NCBIfam" id="TIGR00752">
    <property type="entry name" value="slp"/>
    <property type="match status" value="1"/>
</dbReference>
<name>F5ZB65_ALTNA</name>
<dbReference type="KEGG" id="alt:ambt_04750"/>
<feature type="compositionally biased region" description="Low complexity" evidence="1">
    <location>
        <begin position="232"/>
        <end position="243"/>
    </location>
</feature>
<dbReference type="EMBL" id="CP002339">
    <property type="protein sequence ID" value="AEF02500.1"/>
    <property type="molecule type" value="Genomic_DNA"/>
</dbReference>
<feature type="region of interest" description="Disordered" evidence="1">
    <location>
        <begin position="228"/>
        <end position="259"/>
    </location>
</feature>
<keyword evidence="2" id="KW-0812">Transmembrane</keyword>
<dbReference type="HOGENOM" id="CLU_100924_1_0_6"/>
<evidence type="ECO:0000313" key="3">
    <source>
        <dbReference type="EMBL" id="AEF02500.1"/>
    </source>
</evidence>
<keyword evidence="3" id="KW-0449">Lipoprotein</keyword>
<dbReference type="InterPro" id="IPR004658">
    <property type="entry name" value="OMP_Slp"/>
</dbReference>
<reference evidence="3 4" key="1">
    <citation type="journal article" date="2011" name="J. Bacteriol.">
        <title>Complete genome sequence of the polycyclic aromatic hydrocarbon-degrading bacterium Alteromonas sp. strain SN2.</title>
        <authorList>
            <person name="Jin H.M."/>
            <person name="Jeong H."/>
            <person name="Moon E.J."/>
            <person name="Math R.K."/>
            <person name="Lee K."/>
            <person name="Kim H.J."/>
            <person name="Jeon C.O."/>
            <person name="Oh T.K."/>
            <person name="Kim J.F."/>
        </authorList>
    </citation>
    <scope>NUCLEOTIDE SEQUENCE [LARGE SCALE GENOMIC DNA]</scope>
    <source>
        <strain evidence="4">JCM 17741 / KACC 18427 / KCTC 11700BP / SN2</strain>
    </source>
</reference>
<feature type="transmembrane region" description="Helical" evidence="2">
    <location>
        <begin position="12"/>
        <end position="33"/>
    </location>
</feature>
<feature type="transmembrane region" description="Helical" evidence="2">
    <location>
        <begin position="45"/>
        <end position="66"/>
    </location>
</feature>
<accession>F5ZB65</accession>